<dbReference type="RefSeq" id="WP_014797297.1">
    <property type="nucleotide sequence ID" value="NC_018018.1"/>
</dbReference>
<protein>
    <recommendedName>
        <fullName evidence="4">RloB-like protein</fullName>
    </recommendedName>
</protein>
<evidence type="ECO:0000313" key="3">
    <source>
        <dbReference type="Proteomes" id="UP000006054"/>
    </source>
</evidence>
<dbReference type="STRING" id="880071.Fleli_1412"/>
<dbReference type="PATRIC" id="fig|880071.3.peg.1389"/>
<dbReference type="Pfam" id="PF13707">
    <property type="entry name" value="RloB"/>
    <property type="match status" value="1"/>
</dbReference>
<dbReference type="AlphaFoldDB" id="I4AIQ5"/>
<dbReference type="InterPro" id="IPR025591">
    <property type="entry name" value="RloB"/>
</dbReference>
<dbReference type="HOGENOM" id="CLU_090993_1_0_10"/>
<evidence type="ECO:0000313" key="2">
    <source>
        <dbReference type="EMBL" id="AFM03840.1"/>
    </source>
</evidence>
<dbReference type="KEGG" id="fli:Fleli_1412"/>
<accession>I4AIQ5</accession>
<evidence type="ECO:0008006" key="4">
    <source>
        <dbReference type="Google" id="ProtNLM"/>
    </source>
</evidence>
<dbReference type="Proteomes" id="UP000006054">
    <property type="component" value="Chromosome"/>
</dbReference>
<dbReference type="EMBL" id="CP003345">
    <property type="protein sequence ID" value="AFM03840.1"/>
    <property type="molecule type" value="Genomic_DNA"/>
</dbReference>
<gene>
    <name evidence="2" type="ordered locus">Fleli_1412</name>
</gene>
<feature type="compositionally biased region" description="Basic and acidic residues" evidence="1">
    <location>
        <begin position="1"/>
        <end position="18"/>
    </location>
</feature>
<feature type="region of interest" description="Disordered" evidence="1">
    <location>
        <begin position="1"/>
        <end position="36"/>
    </location>
</feature>
<keyword evidence="3" id="KW-1185">Reference proteome</keyword>
<sequence>MGTNRTSKEEKEKKAAEKRAKKKARRMSKRLTVELERNDEPSLEKLPEKVLIVCEGENTEPSYFKELVRFYKLTFIDKKNIIGTGYTQKRIVEEAEKLSIEDDYDEIWCVFDHDPKPDNLVQSQNFNAAIAMAEARGFKVAYSNEAFEFWIILHFENHQGAAMNRSLYYDKINNYLREHNLEYNKDSKIITTEIFEVLQSIIDVKTGKTRQDLAVERAKKIYEEFGKIDSNHSSPADEQSSTTVFKMIERFILKPK</sequence>
<organism evidence="2 3">
    <name type="scientific">Bernardetia litoralis (strain ATCC 23117 / DSM 6794 / NBRC 15988 / NCIMB 1366 / Fx l1 / Sio-4)</name>
    <name type="common">Flexibacter litoralis</name>
    <dbReference type="NCBI Taxonomy" id="880071"/>
    <lineage>
        <taxon>Bacteria</taxon>
        <taxon>Pseudomonadati</taxon>
        <taxon>Bacteroidota</taxon>
        <taxon>Cytophagia</taxon>
        <taxon>Cytophagales</taxon>
        <taxon>Bernardetiaceae</taxon>
        <taxon>Bernardetia</taxon>
    </lineage>
</organism>
<dbReference type="OrthoDB" id="9796523at2"/>
<proteinExistence type="predicted"/>
<dbReference type="eggNOG" id="ENOG5032SNM">
    <property type="taxonomic scope" value="Bacteria"/>
</dbReference>
<evidence type="ECO:0000256" key="1">
    <source>
        <dbReference type="SAM" id="MobiDB-lite"/>
    </source>
</evidence>
<reference evidence="3" key="1">
    <citation type="submission" date="2012-06" db="EMBL/GenBank/DDBJ databases">
        <title>The complete genome of Flexibacter litoralis DSM 6794.</title>
        <authorList>
            <person name="Lucas S."/>
            <person name="Copeland A."/>
            <person name="Lapidus A."/>
            <person name="Glavina del Rio T."/>
            <person name="Dalin E."/>
            <person name="Tice H."/>
            <person name="Bruce D."/>
            <person name="Goodwin L."/>
            <person name="Pitluck S."/>
            <person name="Peters L."/>
            <person name="Ovchinnikova G."/>
            <person name="Lu M."/>
            <person name="Kyrpides N."/>
            <person name="Mavromatis K."/>
            <person name="Ivanova N."/>
            <person name="Brettin T."/>
            <person name="Detter J.C."/>
            <person name="Han C."/>
            <person name="Larimer F."/>
            <person name="Land M."/>
            <person name="Hauser L."/>
            <person name="Markowitz V."/>
            <person name="Cheng J.-F."/>
            <person name="Hugenholtz P."/>
            <person name="Woyke T."/>
            <person name="Wu D."/>
            <person name="Spring S."/>
            <person name="Lang E."/>
            <person name="Kopitz M."/>
            <person name="Brambilla E."/>
            <person name="Klenk H.-P."/>
            <person name="Eisen J.A."/>
        </authorList>
    </citation>
    <scope>NUCLEOTIDE SEQUENCE [LARGE SCALE GENOMIC DNA]</scope>
    <source>
        <strain evidence="3">ATCC 23117 / DSM 6794 / NBRC 15988 / NCIMB 1366 / Sio-4</strain>
    </source>
</reference>
<name>I4AIQ5_BERLS</name>
<feature type="compositionally biased region" description="Basic residues" evidence="1">
    <location>
        <begin position="19"/>
        <end position="29"/>
    </location>
</feature>